<reference evidence="2" key="1">
    <citation type="submission" date="2016-01" db="EMBL/GenBank/DDBJ databases">
        <authorList>
            <person name="Peeters C."/>
        </authorList>
    </citation>
    <scope>NUCLEOTIDE SEQUENCE [LARGE SCALE GENOMIC DNA]</scope>
    <source>
        <strain evidence="2">LMG 29323</strain>
    </source>
</reference>
<organism evidence="2 3">
    <name type="scientific">Caballeronia pedi</name>
    <dbReference type="NCBI Taxonomy" id="1777141"/>
    <lineage>
        <taxon>Bacteria</taxon>
        <taxon>Pseudomonadati</taxon>
        <taxon>Pseudomonadota</taxon>
        <taxon>Betaproteobacteria</taxon>
        <taxon>Burkholderiales</taxon>
        <taxon>Burkholderiaceae</taxon>
        <taxon>Caballeronia</taxon>
    </lineage>
</organism>
<dbReference type="EMBL" id="FCOE02000032">
    <property type="protein sequence ID" value="SAK90083.1"/>
    <property type="molecule type" value="Genomic_DNA"/>
</dbReference>
<gene>
    <name evidence="2" type="ORF">AWB80_06376</name>
</gene>
<sequence>MNAAELEELVQRVHEIFNEYSLSKGLTPGSLPYPPADPAALAAFDETHADWPPSYKAFLSLHNGWENFALVFTLIGASGAHTEKALTRIELTMRTFNEKWAKRFGSPTPEKIAEFEAGADLDKKKELDAGIYLPHMMVFGTDFAGSLYYFYNDGKPRKERPVVERDVYGEIICVYDDFQAFLQGTLKFHLRLLKR</sequence>
<dbReference type="Pfam" id="PF09346">
    <property type="entry name" value="SMI1_KNR4"/>
    <property type="match status" value="1"/>
</dbReference>
<dbReference type="AlphaFoldDB" id="A0A158D6I7"/>
<evidence type="ECO:0000313" key="2">
    <source>
        <dbReference type="EMBL" id="SAK90083.1"/>
    </source>
</evidence>
<evidence type="ECO:0000259" key="1">
    <source>
        <dbReference type="SMART" id="SM00860"/>
    </source>
</evidence>
<dbReference type="SUPFAM" id="SSF160631">
    <property type="entry name" value="SMI1/KNR4-like"/>
    <property type="match status" value="1"/>
</dbReference>
<comment type="caution">
    <text evidence="2">The sequence shown here is derived from an EMBL/GenBank/DDBJ whole genome shotgun (WGS) entry which is preliminary data.</text>
</comment>
<dbReference type="Proteomes" id="UP000054911">
    <property type="component" value="Unassembled WGS sequence"/>
</dbReference>
<keyword evidence="3" id="KW-1185">Reference proteome</keyword>
<dbReference type="InterPro" id="IPR018958">
    <property type="entry name" value="Knr4/Smi1-like_dom"/>
</dbReference>
<evidence type="ECO:0000313" key="3">
    <source>
        <dbReference type="Proteomes" id="UP000054911"/>
    </source>
</evidence>
<dbReference type="SMART" id="SM00860">
    <property type="entry name" value="SMI1_KNR4"/>
    <property type="match status" value="1"/>
</dbReference>
<protein>
    <recommendedName>
        <fullName evidence="1">Knr4/Smi1-like domain-containing protein</fullName>
    </recommendedName>
</protein>
<dbReference type="Gene3D" id="3.40.1580.10">
    <property type="entry name" value="SMI1/KNR4-like"/>
    <property type="match status" value="1"/>
</dbReference>
<feature type="domain" description="Knr4/Smi1-like" evidence="1">
    <location>
        <begin position="35"/>
        <end position="184"/>
    </location>
</feature>
<proteinExistence type="predicted"/>
<dbReference type="STRING" id="1777141.AWB80_06376"/>
<accession>A0A158D6I7</accession>
<dbReference type="InterPro" id="IPR037883">
    <property type="entry name" value="Knr4/Smi1-like_sf"/>
</dbReference>
<name>A0A158D6I7_9BURK</name>